<keyword evidence="3 11" id="KW-0548">Nucleotidyltransferase</keyword>
<evidence type="ECO:0000256" key="2">
    <source>
        <dbReference type="ARBA" id="ARBA00022679"/>
    </source>
</evidence>
<evidence type="ECO:0000256" key="3">
    <source>
        <dbReference type="ARBA" id="ARBA00022695"/>
    </source>
</evidence>
<dbReference type="InterPro" id="IPR013597">
    <property type="entry name" value="Mat_intron_G2"/>
</dbReference>
<keyword evidence="2 11" id="KW-0808">Transferase</keyword>
<dbReference type="InterPro" id="IPR051083">
    <property type="entry name" value="GrpII_Intron_Splice-Mob/Def"/>
</dbReference>
<proteinExistence type="inferred from homology"/>
<dbReference type="SUPFAM" id="SSF56672">
    <property type="entry name" value="DNA/RNA polymerases"/>
    <property type="match status" value="1"/>
</dbReference>
<dbReference type="RefSeq" id="WP_379536102.1">
    <property type="nucleotide sequence ID" value="NZ_JBHSBI010000077.1"/>
</dbReference>
<dbReference type="EC" id="2.7.7.49" evidence="1"/>
<evidence type="ECO:0000313" key="12">
    <source>
        <dbReference type="Proteomes" id="UP001595851"/>
    </source>
</evidence>
<evidence type="ECO:0000256" key="7">
    <source>
        <dbReference type="ARBA" id="ARBA00023118"/>
    </source>
</evidence>
<dbReference type="InterPro" id="IPR030931">
    <property type="entry name" value="Group_II_RT_mat"/>
</dbReference>
<keyword evidence="6 11" id="KW-0695">RNA-directed DNA polymerase</keyword>
<keyword evidence="4" id="KW-0479">Metal-binding</keyword>
<gene>
    <name evidence="11" type="primary">ltrA</name>
    <name evidence="11" type="ORF">ACFOY2_54560</name>
</gene>
<dbReference type="NCBIfam" id="TIGR04416">
    <property type="entry name" value="group_II_RT_mat"/>
    <property type="match status" value="1"/>
</dbReference>
<dbReference type="InterPro" id="IPR000477">
    <property type="entry name" value="RT_dom"/>
</dbReference>
<dbReference type="Proteomes" id="UP001595851">
    <property type="component" value="Unassembled WGS sequence"/>
</dbReference>
<comment type="caution">
    <text evidence="11">The sequence shown here is derived from an EMBL/GenBank/DDBJ whole genome shotgun (WGS) entry which is preliminary data.</text>
</comment>
<dbReference type="InterPro" id="IPR043502">
    <property type="entry name" value="DNA/RNA_pol_sf"/>
</dbReference>
<comment type="similarity">
    <text evidence="8">Belongs to the bacterial reverse transcriptase family.</text>
</comment>
<reference evidence="12" key="1">
    <citation type="journal article" date="2019" name="Int. J. Syst. Evol. Microbiol.">
        <title>The Global Catalogue of Microorganisms (GCM) 10K type strain sequencing project: providing services to taxonomists for standard genome sequencing and annotation.</title>
        <authorList>
            <consortium name="The Broad Institute Genomics Platform"/>
            <consortium name="The Broad Institute Genome Sequencing Center for Infectious Disease"/>
            <person name="Wu L."/>
            <person name="Ma J."/>
        </authorList>
    </citation>
    <scope>NUCLEOTIDE SEQUENCE [LARGE SCALE GENOMIC DNA]</scope>
    <source>
        <strain evidence="12">TBRC 1276</strain>
    </source>
</reference>
<dbReference type="Pfam" id="PF08388">
    <property type="entry name" value="GIIM"/>
    <property type="match status" value="1"/>
</dbReference>
<evidence type="ECO:0000259" key="10">
    <source>
        <dbReference type="PROSITE" id="PS50878"/>
    </source>
</evidence>
<dbReference type="InterPro" id="IPR000123">
    <property type="entry name" value="Reverse_transcriptase_msDNA"/>
</dbReference>
<keyword evidence="5" id="KW-0460">Magnesium</keyword>
<dbReference type="Pfam" id="PF00078">
    <property type="entry name" value="RVT_1"/>
    <property type="match status" value="1"/>
</dbReference>
<evidence type="ECO:0000256" key="4">
    <source>
        <dbReference type="ARBA" id="ARBA00022723"/>
    </source>
</evidence>
<keyword evidence="12" id="KW-1185">Reference proteome</keyword>
<name>A0ABV8GTF4_9ACTN</name>
<feature type="domain" description="Reverse transcriptase" evidence="10">
    <location>
        <begin position="53"/>
        <end position="293"/>
    </location>
</feature>
<organism evidence="11 12">
    <name type="scientific">Nonomuraea purpurea</name>
    <dbReference type="NCBI Taxonomy" id="1849276"/>
    <lineage>
        <taxon>Bacteria</taxon>
        <taxon>Bacillati</taxon>
        <taxon>Actinomycetota</taxon>
        <taxon>Actinomycetes</taxon>
        <taxon>Streptosporangiales</taxon>
        <taxon>Streptosporangiaceae</taxon>
        <taxon>Nonomuraea</taxon>
    </lineage>
</organism>
<evidence type="ECO:0000256" key="5">
    <source>
        <dbReference type="ARBA" id="ARBA00022842"/>
    </source>
</evidence>
<sequence length="416" mass="48422">MNEPLLEGKSHRIPKRLVWDAWLKVKGNGGAAGVDGVTIEQFGSADRLKDNLFKLWNRMSSGSYFPGPVRAVEIPKKGGTRVLGIPNVVDRVAQTVAVLALEPEVEKVFHPDSYGYRPGRSPLDAIEGCRKRCWEKDWVVDLDVSRFFDSVRWDLALKAVGRHTDQKWILLYVERWLKAPMRMPDGALAARTQGTPQGGPISPLLANLFLHYGMDVWLSREYPGCRFERFADDAVIHCVTERQALEVKERLGVRFAEIGLLLHPDKTKIVYCKDGKRRRDYPVTSFTFCGYEFRPREAFDRARKERYTNFLPAPSSEKIAEMGRKVSSWKIPRHTTLTLEDIARRANPVLRGWFAYFTVFYPSRVIPLCRRIDRILMRWARKKYKRLKRSDRRAKNWLRRVRDSAPRLFAHWMLRY</sequence>
<dbReference type="PANTHER" id="PTHR34047">
    <property type="entry name" value="NUCLEAR INTRON MATURASE 1, MITOCHONDRIAL-RELATED"/>
    <property type="match status" value="1"/>
</dbReference>
<evidence type="ECO:0000313" key="11">
    <source>
        <dbReference type="EMBL" id="MFC4016314.1"/>
    </source>
</evidence>
<evidence type="ECO:0000256" key="9">
    <source>
        <dbReference type="ARBA" id="ARBA00048173"/>
    </source>
</evidence>
<dbReference type="PANTHER" id="PTHR34047:SF3">
    <property type="entry name" value="BLR2052 PROTEIN"/>
    <property type="match status" value="1"/>
</dbReference>
<dbReference type="CDD" id="cd01651">
    <property type="entry name" value="RT_G2_intron"/>
    <property type="match status" value="1"/>
</dbReference>
<dbReference type="EMBL" id="JBHSBI010000077">
    <property type="protein sequence ID" value="MFC4016314.1"/>
    <property type="molecule type" value="Genomic_DNA"/>
</dbReference>
<accession>A0ABV8GTF4</accession>
<dbReference type="PROSITE" id="PS50878">
    <property type="entry name" value="RT_POL"/>
    <property type="match status" value="1"/>
</dbReference>
<evidence type="ECO:0000256" key="6">
    <source>
        <dbReference type="ARBA" id="ARBA00022918"/>
    </source>
</evidence>
<dbReference type="PRINTS" id="PR00866">
    <property type="entry name" value="RNADNAPOLMS"/>
</dbReference>
<evidence type="ECO:0000256" key="8">
    <source>
        <dbReference type="ARBA" id="ARBA00034120"/>
    </source>
</evidence>
<dbReference type="GO" id="GO:0003964">
    <property type="term" value="F:RNA-directed DNA polymerase activity"/>
    <property type="evidence" value="ECO:0007669"/>
    <property type="project" value="UniProtKB-KW"/>
</dbReference>
<evidence type="ECO:0000256" key="1">
    <source>
        <dbReference type="ARBA" id="ARBA00012493"/>
    </source>
</evidence>
<keyword evidence="7" id="KW-0051">Antiviral defense</keyword>
<protein>
    <recommendedName>
        <fullName evidence="1">RNA-directed DNA polymerase</fullName>
        <ecNumber evidence="1">2.7.7.49</ecNumber>
    </recommendedName>
</protein>
<comment type="catalytic activity">
    <reaction evidence="9">
        <text>DNA(n) + a 2'-deoxyribonucleoside 5'-triphosphate = DNA(n+1) + diphosphate</text>
        <dbReference type="Rhea" id="RHEA:22508"/>
        <dbReference type="Rhea" id="RHEA-COMP:17339"/>
        <dbReference type="Rhea" id="RHEA-COMP:17340"/>
        <dbReference type="ChEBI" id="CHEBI:33019"/>
        <dbReference type="ChEBI" id="CHEBI:61560"/>
        <dbReference type="ChEBI" id="CHEBI:173112"/>
        <dbReference type="EC" id="2.7.7.49"/>
    </reaction>
</comment>